<evidence type="ECO:0000256" key="1">
    <source>
        <dbReference type="SAM" id="MobiDB-lite"/>
    </source>
</evidence>
<comment type="caution">
    <text evidence="2">The sequence shown here is derived from an EMBL/GenBank/DDBJ whole genome shotgun (WGS) entry which is preliminary data.</text>
</comment>
<reference evidence="2 3" key="1">
    <citation type="submission" date="2019-11" db="EMBL/GenBank/DDBJ databases">
        <title>Whole genome sequence of Oryza granulata.</title>
        <authorList>
            <person name="Li W."/>
        </authorList>
    </citation>
    <scope>NUCLEOTIDE SEQUENCE [LARGE SCALE GENOMIC DNA]</scope>
    <source>
        <strain evidence="3">cv. Menghai</strain>
        <tissue evidence="2">Leaf</tissue>
    </source>
</reference>
<dbReference type="AlphaFoldDB" id="A0A6G1C265"/>
<protein>
    <recommendedName>
        <fullName evidence="4">DUF834 domain-containing protein</fullName>
    </recommendedName>
</protein>
<name>A0A6G1C265_9ORYZ</name>
<dbReference type="EMBL" id="SPHZ02000011">
    <property type="protein sequence ID" value="KAF0894101.1"/>
    <property type="molecule type" value="Genomic_DNA"/>
</dbReference>
<feature type="region of interest" description="Disordered" evidence="1">
    <location>
        <begin position="53"/>
        <end position="81"/>
    </location>
</feature>
<sequence>MEQLGHPAIEEATTTTVARWQGEAALGDAAMGRGATSVTWLEQQGCAARVAELGGHGAEARRRQRSEDDDDGAMVRQHGGT</sequence>
<gene>
    <name evidence="2" type="ORF">E2562_033977</name>
</gene>
<evidence type="ECO:0000313" key="2">
    <source>
        <dbReference type="EMBL" id="KAF0894101.1"/>
    </source>
</evidence>
<keyword evidence="3" id="KW-1185">Reference proteome</keyword>
<organism evidence="2 3">
    <name type="scientific">Oryza meyeriana var. granulata</name>
    <dbReference type="NCBI Taxonomy" id="110450"/>
    <lineage>
        <taxon>Eukaryota</taxon>
        <taxon>Viridiplantae</taxon>
        <taxon>Streptophyta</taxon>
        <taxon>Embryophyta</taxon>
        <taxon>Tracheophyta</taxon>
        <taxon>Spermatophyta</taxon>
        <taxon>Magnoliopsida</taxon>
        <taxon>Liliopsida</taxon>
        <taxon>Poales</taxon>
        <taxon>Poaceae</taxon>
        <taxon>BOP clade</taxon>
        <taxon>Oryzoideae</taxon>
        <taxon>Oryzeae</taxon>
        <taxon>Oryzinae</taxon>
        <taxon>Oryza</taxon>
        <taxon>Oryza meyeriana</taxon>
    </lineage>
</organism>
<dbReference type="Proteomes" id="UP000479710">
    <property type="component" value="Unassembled WGS sequence"/>
</dbReference>
<evidence type="ECO:0008006" key="4">
    <source>
        <dbReference type="Google" id="ProtNLM"/>
    </source>
</evidence>
<proteinExistence type="predicted"/>
<accession>A0A6G1C265</accession>
<evidence type="ECO:0000313" key="3">
    <source>
        <dbReference type="Proteomes" id="UP000479710"/>
    </source>
</evidence>